<proteinExistence type="predicted"/>
<dbReference type="AlphaFoldDB" id="A0A9N9I0Q5"/>
<keyword evidence="3" id="KW-1185">Reference proteome</keyword>
<sequence>VGTSVDLGSLDSDSLGLGPLGLCSLDLDPGSLDLDPGSLDSDSLGQQIEKS</sequence>
<feature type="non-terminal residue" evidence="2">
    <location>
        <position position="1"/>
    </location>
</feature>
<name>A0A9N9I0Q5_9GLOM</name>
<dbReference type="Proteomes" id="UP000789396">
    <property type="component" value="Unassembled WGS sequence"/>
</dbReference>
<gene>
    <name evidence="2" type="ORF">RFULGI_LOCUS11157</name>
</gene>
<feature type="compositionally biased region" description="Low complexity" evidence="1">
    <location>
        <begin position="31"/>
        <end position="45"/>
    </location>
</feature>
<organism evidence="2 3">
    <name type="scientific">Racocetra fulgida</name>
    <dbReference type="NCBI Taxonomy" id="60492"/>
    <lineage>
        <taxon>Eukaryota</taxon>
        <taxon>Fungi</taxon>
        <taxon>Fungi incertae sedis</taxon>
        <taxon>Mucoromycota</taxon>
        <taxon>Glomeromycotina</taxon>
        <taxon>Glomeromycetes</taxon>
        <taxon>Diversisporales</taxon>
        <taxon>Gigasporaceae</taxon>
        <taxon>Racocetra</taxon>
    </lineage>
</organism>
<evidence type="ECO:0000256" key="1">
    <source>
        <dbReference type="SAM" id="MobiDB-lite"/>
    </source>
</evidence>
<accession>A0A9N9I0Q5</accession>
<comment type="caution">
    <text evidence="2">The sequence shown here is derived from an EMBL/GenBank/DDBJ whole genome shotgun (WGS) entry which is preliminary data.</text>
</comment>
<protein>
    <submittedName>
        <fullName evidence="2">7097_t:CDS:1</fullName>
    </submittedName>
</protein>
<evidence type="ECO:0000313" key="2">
    <source>
        <dbReference type="EMBL" id="CAG8716131.1"/>
    </source>
</evidence>
<reference evidence="2" key="1">
    <citation type="submission" date="2021-06" db="EMBL/GenBank/DDBJ databases">
        <authorList>
            <person name="Kallberg Y."/>
            <person name="Tangrot J."/>
            <person name="Rosling A."/>
        </authorList>
    </citation>
    <scope>NUCLEOTIDE SEQUENCE</scope>
    <source>
        <strain evidence="2">IN212</strain>
    </source>
</reference>
<evidence type="ECO:0000313" key="3">
    <source>
        <dbReference type="Proteomes" id="UP000789396"/>
    </source>
</evidence>
<dbReference type="EMBL" id="CAJVPZ010023592">
    <property type="protein sequence ID" value="CAG8716131.1"/>
    <property type="molecule type" value="Genomic_DNA"/>
</dbReference>
<feature type="region of interest" description="Disordered" evidence="1">
    <location>
        <begin position="31"/>
        <end position="51"/>
    </location>
</feature>